<gene>
    <name evidence="1" type="ORF">UFOPK2602_02575</name>
</gene>
<sequence>MPSAPVAGSNLRLLAVVFVQVVGDTNVPARSLTALTTTTTVSVMSVAADATPAATVRNLRRCDRDNEDQGLR</sequence>
<organism evidence="1">
    <name type="scientific">freshwater metagenome</name>
    <dbReference type="NCBI Taxonomy" id="449393"/>
    <lineage>
        <taxon>unclassified sequences</taxon>
        <taxon>metagenomes</taxon>
        <taxon>ecological metagenomes</taxon>
    </lineage>
</organism>
<accession>A0A6J6SJ41</accession>
<dbReference type="AlphaFoldDB" id="A0A6J6SJ41"/>
<dbReference type="EMBL" id="CAEZXX010000301">
    <property type="protein sequence ID" value="CAB4734862.1"/>
    <property type="molecule type" value="Genomic_DNA"/>
</dbReference>
<evidence type="ECO:0000313" key="1">
    <source>
        <dbReference type="EMBL" id="CAB4734862.1"/>
    </source>
</evidence>
<reference evidence="1" key="1">
    <citation type="submission" date="2020-05" db="EMBL/GenBank/DDBJ databases">
        <authorList>
            <person name="Chiriac C."/>
            <person name="Salcher M."/>
            <person name="Ghai R."/>
            <person name="Kavagutti S V."/>
        </authorList>
    </citation>
    <scope>NUCLEOTIDE SEQUENCE</scope>
</reference>
<name>A0A6J6SJ41_9ZZZZ</name>
<protein>
    <submittedName>
        <fullName evidence="1">Unannotated protein</fullName>
    </submittedName>
</protein>
<proteinExistence type="predicted"/>